<feature type="chain" id="PRO_5046806459" description="Ig-like domain-containing protein" evidence="1">
    <location>
        <begin position="26"/>
        <end position="637"/>
    </location>
</feature>
<dbReference type="Proteomes" id="UP001642540">
    <property type="component" value="Unassembled WGS sequence"/>
</dbReference>
<dbReference type="Pfam" id="PF21339">
    <property type="entry name" value="VEGFR-1-like_Ig-like"/>
    <property type="match status" value="1"/>
</dbReference>
<organism evidence="3 4">
    <name type="scientific">Orchesella dallaii</name>
    <dbReference type="NCBI Taxonomy" id="48710"/>
    <lineage>
        <taxon>Eukaryota</taxon>
        <taxon>Metazoa</taxon>
        <taxon>Ecdysozoa</taxon>
        <taxon>Arthropoda</taxon>
        <taxon>Hexapoda</taxon>
        <taxon>Collembola</taxon>
        <taxon>Entomobryomorpha</taxon>
        <taxon>Entomobryoidea</taxon>
        <taxon>Orchesellidae</taxon>
        <taxon>Orchesellinae</taxon>
        <taxon>Orchesella</taxon>
    </lineage>
</organism>
<sequence>MYYVDTVDLCLVIQLLLLIIGVKHSLQQSADETFPVIYLEGYRNLESREWIKVTDISPEEYEDLVFQGDDDLSVINSTIVSDIVVTCRSNVPIYWVMTDVQPTTLSASDMYTATKVVYEDGTHFSKIKEFQSILQLNNRPILTGLYTCQSYKEEKLRKSVYLFLTGNAGIDERILVEPPLELTVGVNGQDEVVVPCKVTRKDANVSFFTKQNDGEDWVSTESNFSFDPKKGFIINSTSKVGTYKCTADSDEEVIVNVVEEYAQPENNFPIFNELEGTARWGLGKNWDGIVCCSNSTTAPDLYVVACENMPHCEMAKKAFLNNPNITTETRGIMYTTSKKPGKPCIGTSLLTLVRIPFLMQCTGDGVNVSGEYVMDFIPPAHNNIRYEPVTQNGSFPYSVDTAIRIRYLKWINETKGVESSLSFVQVTDKDPIYHGERFAFDCCGIHFPHAIGRIQRIGWKNGTVQIMETPEKDKESWSPVEKDFCYSYSIDPEEEDYLVTADVNMSYFECIVPLWYDTKPTVKRRDLEVKMPIEPVLVSQESVSQIEYDENQVGLLRLDCDLSQGDPVPRMTWKKDGYKVNITDIYWSIIHDKNPDHPGTVLLFMRAVKEIQGEFECFLENQMGTAQKTFTVKVKRE</sequence>
<dbReference type="InterPro" id="IPR042495">
    <property type="entry name" value="PDGFRL"/>
</dbReference>
<feature type="domain" description="Ig-like" evidence="2">
    <location>
        <begin position="535"/>
        <end position="631"/>
    </location>
</feature>
<dbReference type="InterPro" id="IPR013783">
    <property type="entry name" value="Ig-like_fold"/>
</dbReference>
<proteinExistence type="predicted"/>
<feature type="signal peptide" evidence="1">
    <location>
        <begin position="1"/>
        <end position="25"/>
    </location>
</feature>
<evidence type="ECO:0000256" key="1">
    <source>
        <dbReference type="SAM" id="SignalP"/>
    </source>
</evidence>
<comment type="caution">
    <text evidence="3">The sequence shown here is derived from an EMBL/GenBank/DDBJ whole genome shotgun (WGS) entry which is preliminary data.</text>
</comment>
<evidence type="ECO:0000313" key="3">
    <source>
        <dbReference type="EMBL" id="CAL8112731.1"/>
    </source>
</evidence>
<gene>
    <name evidence="3" type="ORF">ODALV1_LOCUS15756</name>
</gene>
<protein>
    <recommendedName>
        <fullName evidence="2">Ig-like domain-containing protein</fullName>
    </recommendedName>
</protein>
<dbReference type="InterPro" id="IPR007110">
    <property type="entry name" value="Ig-like_dom"/>
</dbReference>
<dbReference type="Gene3D" id="2.60.40.10">
    <property type="entry name" value="Immunoglobulins"/>
    <property type="match status" value="2"/>
</dbReference>
<reference evidence="3 4" key="1">
    <citation type="submission" date="2024-08" db="EMBL/GenBank/DDBJ databases">
        <authorList>
            <person name="Cucini C."/>
            <person name="Frati F."/>
        </authorList>
    </citation>
    <scope>NUCLEOTIDE SEQUENCE [LARGE SCALE GENOMIC DNA]</scope>
</reference>
<keyword evidence="4" id="KW-1185">Reference proteome</keyword>
<dbReference type="PANTHER" id="PTHR15360:SF4">
    <property type="entry name" value="PROTEIN KINASE DOMAIN-CONTAINING PROTEIN"/>
    <property type="match status" value="1"/>
</dbReference>
<dbReference type="PANTHER" id="PTHR15360">
    <property type="entry name" value="PLATELET-DERIVED GROWTH FACTOR RECEPTOR LIKE"/>
    <property type="match status" value="1"/>
</dbReference>
<dbReference type="EMBL" id="CAXLJM020000049">
    <property type="protein sequence ID" value="CAL8112731.1"/>
    <property type="molecule type" value="Genomic_DNA"/>
</dbReference>
<name>A0ABP1R0E9_9HEXA</name>
<dbReference type="InterPro" id="IPR036179">
    <property type="entry name" value="Ig-like_dom_sf"/>
</dbReference>
<keyword evidence="1" id="KW-0732">Signal</keyword>
<evidence type="ECO:0000313" key="4">
    <source>
        <dbReference type="Proteomes" id="UP001642540"/>
    </source>
</evidence>
<dbReference type="SUPFAM" id="SSF48726">
    <property type="entry name" value="Immunoglobulin"/>
    <property type="match status" value="1"/>
</dbReference>
<evidence type="ECO:0000259" key="2">
    <source>
        <dbReference type="PROSITE" id="PS50835"/>
    </source>
</evidence>
<accession>A0ABP1R0E9</accession>
<dbReference type="PROSITE" id="PS50835">
    <property type="entry name" value="IG_LIKE"/>
    <property type="match status" value="1"/>
</dbReference>